<gene>
    <name evidence="1" type="ORF">DSM5745_02280</name>
</gene>
<evidence type="ECO:0000313" key="2">
    <source>
        <dbReference type="Proteomes" id="UP000256690"/>
    </source>
</evidence>
<accession>A0A3D8SW34</accession>
<dbReference type="EMBL" id="PVWQ01000002">
    <property type="protein sequence ID" value="RDW90505.1"/>
    <property type="molecule type" value="Genomic_DNA"/>
</dbReference>
<proteinExistence type="predicted"/>
<organism evidence="1 2">
    <name type="scientific">Aspergillus mulundensis</name>
    <dbReference type="NCBI Taxonomy" id="1810919"/>
    <lineage>
        <taxon>Eukaryota</taxon>
        <taxon>Fungi</taxon>
        <taxon>Dikarya</taxon>
        <taxon>Ascomycota</taxon>
        <taxon>Pezizomycotina</taxon>
        <taxon>Eurotiomycetes</taxon>
        <taxon>Eurotiomycetidae</taxon>
        <taxon>Eurotiales</taxon>
        <taxon>Aspergillaceae</taxon>
        <taxon>Aspergillus</taxon>
        <taxon>Aspergillus subgen. Nidulantes</taxon>
    </lineage>
</organism>
<keyword evidence="2" id="KW-1185">Reference proteome</keyword>
<protein>
    <submittedName>
        <fullName evidence="1">Uncharacterized protein</fullName>
    </submittedName>
</protein>
<dbReference type="Proteomes" id="UP000256690">
    <property type="component" value="Unassembled WGS sequence"/>
</dbReference>
<dbReference type="STRING" id="1810919.A0A3D8SW34"/>
<evidence type="ECO:0000313" key="1">
    <source>
        <dbReference type="EMBL" id="RDW90505.1"/>
    </source>
</evidence>
<comment type="caution">
    <text evidence="1">The sequence shown here is derived from an EMBL/GenBank/DDBJ whole genome shotgun (WGS) entry which is preliminary data.</text>
</comment>
<dbReference type="RefSeq" id="XP_026607459.1">
    <property type="nucleotide sequence ID" value="XM_026744296.1"/>
</dbReference>
<dbReference type="AlphaFoldDB" id="A0A3D8SW34"/>
<dbReference type="OrthoDB" id="4192850at2759"/>
<sequence length="322" mass="36600">MVRPLGSSEEHLTTFASFICNLAKVPDEDRPTIFAEAAPIHEILENLSHIPPLPQCNIVSKPQVDMNRMIETPYIRKVIAGDLRTALNEFYASGGAVMKVVQILYQEHNSRYNRLCPLVTQDEDPGHHARYVNHCESIEQLRAWTPRFPPGEEYLTIPNQKLPKGLMAIHIDMHAYEEWASKYNDTMNQLLNGPWVAYQDAKVNFEKALNDAAANGTLPTARAVGRVRTHWQGYLEEMHKWEKEIPRLGLSSFVTTVIQVFVALIERAEDGWVLSARFLASAPRELRVYWWRRLLAGRGVVNVAAMKDILPANCREESFLGG</sequence>
<dbReference type="GeneID" id="38112650"/>
<name>A0A3D8SW34_9EURO</name>
<reference evidence="1 2" key="1">
    <citation type="journal article" date="2018" name="IMA Fungus">
        <title>IMA Genome-F 9: Draft genome sequence of Annulohypoxylon stygium, Aspergillus mulundensis, Berkeleyomyces basicola (syn. Thielaviopsis basicola), Ceratocystis smalleyi, two Cercospora beticola strains, Coleophoma cylindrospora, Fusarium fracticaudum, Phialophora cf. hyalina, and Morchella septimelata.</title>
        <authorList>
            <person name="Wingfield B.D."/>
            <person name="Bills G.F."/>
            <person name="Dong Y."/>
            <person name="Huang W."/>
            <person name="Nel W.J."/>
            <person name="Swalarsk-Parry B.S."/>
            <person name="Vaghefi N."/>
            <person name="Wilken P.M."/>
            <person name="An Z."/>
            <person name="de Beer Z.W."/>
            <person name="De Vos L."/>
            <person name="Chen L."/>
            <person name="Duong T.A."/>
            <person name="Gao Y."/>
            <person name="Hammerbacher A."/>
            <person name="Kikkert J.R."/>
            <person name="Li Y."/>
            <person name="Li H."/>
            <person name="Li K."/>
            <person name="Li Q."/>
            <person name="Liu X."/>
            <person name="Ma X."/>
            <person name="Naidoo K."/>
            <person name="Pethybridge S.J."/>
            <person name="Sun J."/>
            <person name="Steenkamp E.T."/>
            <person name="van der Nest M.A."/>
            <person name="van Wyk S."/>
            <person name="Wingfield M.J."/>
            <person name="Xiong C."/>
            <person name="Yue Q."/>
            <person name="Zhang X."/>
        </authorList>
    </citation>
    <scope>NUCLEOTIDE SEQUENCE [LARGE SCALE GENOMIC DNA]</scope>
    <source>
        <strain evidence="1 2">DSM 5745</strain>
    </source>
</reference>